<name>A0A8H3I3R9_9AGAM</name>
<accession>A0A8H3I3R9</accession>
<evidence type="ECO:0000313" key="1">
    <source>
        <dbReference type="EMBL" id="CAE7198585.1"/>
    </source>
</evidence>
<dbReference type="SUPFAM" id="SSF53474">
    <property type="entry name" value="alpha/beta-Hydrolases"/>
    <property type="match status" value="1"/>
</dbReference>
<evidence type="ECO:0008006" key="3">
    <source>
        <dbReference type="Google" id="ProtNLM"/>
    </source>
</evidence>
<dbReference type="AlphaFoldDB" id="A0A8H3I3R9"/>
<gene>
    <name evidence="1" type="ORF">RDB_LOCUS136151</name>
</gene>
<evidence type="ECO:0000313" key="2">
    <source>
        <dbReference type="Proteomes" id="UP000663827"/>
    </source>
</evidence>
<comment type="caution">
    <text evidence="1">The sequence shown here is derived from an EMBL/GenBank/DDBJ whole genome shotgun (WGS) entry which is preliminary data.</text>
</comment>
<protein>
    <recommendedName>
        <fullName evidence="3">Carboxylesterase type B domain-containing protein</fullName>
    </recommendedName>
</protein>
<dbReference type="InterPro" id="IPR029058">
    <property type="entry name" value="AB_hydrolase_fold"/>
</dbReference>
<dbReference type="Gene3D" id="3.40.50.1820">
    <property type="entry name" value="alpha/beta hydrolase"/>
    <property type="match status" value="1"/>
</dbReference>
<proteinExistence type="predicted"/>
<sequence length="234" mass="24787">MKEGGVVDHTLLESNPASILKAIPGVDVIVGHTTADSSVAGISFEAAVNNKYPGLTVADIDTLKAMYVAAGIPEENMATFGLGEAVFRCGTHFLADMYGTRAHTYRWDEPDPGRPTSAEHASDNHILYDGLLTLSNGSVSFHALTPAQRGLSDETIAYFTSFCANAVPKAANTSSTSHPLWPAHSSGKRIVFRAEGGGTGEIQGTPGASFLEELDRGEIERCKVWNSMATKAGM</sequence>
<dbReference type="EMBL" id="CAJNJQ010003430">
    <property type="protein sequence ID" value="CAE7198585.1"/>
    <property type="molecule type" value="Genomic_DNA"/>
</dbReference>
<organism evidence="1 2">
    <name type="scientific">Rhizoctonia solani</name>
    <dbReference type="NCBI Taxonomy" id="456999"/>
    <lineage>
        <taxon>Eukaryota</taxon>
        <taxon>Fungi</taxon>
        <taxon>Dikarya</taxon>
        <taxon>Basidiomycota</taxon>
        <taxon>Agaricomycotina</taxon>
        <taxon>Agaricomycetes</taxon>
        <taxon>Cantharellales</taxon>
        <taxon>Ceratobasidiaceae</taxon>
        <taxon>Rhizoctonia</taxon>
    </lineage>
</organism>
<dbReference type="Proteomes" id="UP000663827">
    <property type="component" value="Unassembled WGS sequence"/>
</dbReference>
<reference evidence="1" key="1">
    <citation type="submission" date="2021-01" db="EMBL/GenBank/DDBJ databases">
        <authorList>
            <person name="Kaushik A."/>
        </authorList>
    </citation>
    <scope>NUCLEOTIDE SEQUENCE</scope>
    <source>
        <strain evidence="1">AG5</strain>
    </source>
</reference>